<name>S4W9U1_9BACT</name>
<sequence>MAEGDFSIFFSQPISAVFIVLGIISISMFVWRSYSAAKDD</sequence>
<accession>S4W9U1</accession>
<keyword evidence="1" id="KW-0812">Transmembrane</keyword>
<proteinExistence type="predicted"/>
<keyword evidence="1" id="KW-0472">Membrane</keyword>
<keyword evidence="1" id="KW-1133">Transmembrane helix</keyword>
<organism evidence="2">
    <name type="scientific">uncultured bacterium B26B6</name>
    <dbReference type="NCBI Taxonomy" id="1329636"/>
    <lineage>
        <taxon>Bacteria</taxon>
        <taxon>environmental samples</taxon>
    </lineage>
</organism>
<evidence type="ECO:0000313" key="2">
    <source>
        <dbReference type="EMBL" id="AGO87443.1"/>
    </source>
</evidence>
<dbReference type="EMBL" id="KC810033">
    <property type="protein sequence ID" value="AGO87443.1"/>
    <property type="molecule type" value="Genomic_DNA"/>
</dbReference>
<protein>
    <submittedName>
        <fullName evidence="2">Uncharacterized protein</fullName>
    </submittedName>
</protein>
<dbReference type="AlphaFoldDB" id="S4W9U1"/>
<reference evidence="2" key="1">
    <citation type="submission" date="2013-03" db="EMBL/GenBank/DDBJ databases">
        <authorList>
            <person name="Ballestriero F."/>
        </authorList>
    </citation>
    <scope>NUCLEOTIDE SEQUENCE</scope>
</reference>
<evidence type="ECO:0000256" key="1">
    <source>
        <dbReference type="SAM" id="Phobius"/>
    </source>
</evidence>
<feature type="transmembrane region" description="Helical" evidence="1">
    <location>
        <begin position="6"/>
        <end position="31"/>
    </location>
</feature>